<sequence length="412" mass="45799">MPPARWIHCNMCFYLMAKQDRKFYHLSCRHVLCRQCMSKTNRGTMCAICSKPLERFTELSNQMDRREKMYYDPGVLQVLSATHQTIMFQHKQRENLVKRILRCRYANAQMKDMENQMRQKIVEAQRRYEKFRNYRRNLQEVLRQSSPRQSAGALVPLAQITSQQRPPQLPPTPALSNRDGDSTSRRHDQRSVTPVASDKFNPLSTGNWAPVATVEPGLNRQHVLMLNHSQRSNITESVLGERSRVVANFADDSGVSSLHTPTSSFGSRRTSPKMHQYQIRRHLHSGADKLIADGGVVGTLSPFTRSGKSSVLPDDGTTWLLLLCSSVVSVPCDGMMLRAAAVATEGVETAEDVSISEQKAASSSVDMEEVGCSIASSPHSSSSSSASCRSFLSASANSSFATTSTPRSPPDS</sequence>
<keyword evidence="1" id="KW-0479">Metal-binding</keyword>
<dbReference type="GO" id="GO:0019789">
    <property type="term" value="F:SUMO transferase activity"/>
    <property type="evidence" value="ECO:0007669"/>
    <property type="project" value="InterPro"/>
</dbReference>
<reference evidence="9" key="2">
    <citation type="submission" date="2020-05" db="UniProtKB">
        <authorList>
            <consortium name="EnsemblMetazoa"/>
        </authorList>
    </citation>
    <scope>IDENTIFICATION</scope>
    <source>
        <strain evidence="9">WRAIR2</strain>
    </source>
</reference>
<feature type="compositionally biased region" description="Basic and acidic residues" evidence="7">
    <location>
        <begin position="178"/>
        <end position="190"/>
    </location>
</feature>
<dbReference type="Gene3D" id="3.30.40.10">
    <property type="entry name" value="Zinc/RING finger domain, C3HC4 (zinc finger)"/>
    <property type="match status" value="1"/>
</dbReference>
<feature type="region of interest" description="Disordered" evidence="7">
    <location>
        <begin position="353"/>
        <end position="387"/>
    </location>
</feature>
<dbReference type="InterPro" id="IPR001841">
    <property type="entry name" value="Znf_RING"/>
</dbReference>
<dbReference type="AlphaFoldDB" id="A0A182N7L0"/>
<dbReference type="PROSITE" id="PS50089">
    <property type="entry name" value="ZF_RING_2"/>
    <property type="match status" value="1"/>
</dbReference>
<dbReference type="GO" id="GO:0008270">
    <property type="term" value="F:zinc ion binding"/>
    <property type="evidence" value="ECO:0007669"/>
    <property type="project" value="UniProtKB-KW"/>
</dbReference>
<dbReference type="SUPFAM" id="SSF57850">
    <property type="entry name" value="RING/U-box"/>
    <property type="match status" value="1"/>
</dbReference>
<feature type="compositionally biased region" description="Low complexity" evidence="7">
    <location>
        <begin position="373"/>
        <end position="387"/>
    </location>
</feature>
<dbReference type="InterPro" id="IPR013083">
    <property type="entry name" value="Znf_RING/FYVE/PHD"/>
</dbReference>
<keyword evidence="4" id="KW-0469">Meiosis</keyword>
<keyword evidence="6" id="KW-0175">Coiled coil</keyword>
<evidence type="ECO:0000256" key="1">
    <source>
        <dbReference type="ARBA" id="ARBA00022723"/>
    </source>
</evidence>
<feature type="coiled-coil region" evidence="6">
    <location>
        <begin position="107"/>
        <end position="141"/>
    </location>
</feature>
<evidence type="ECO:0000256" key="5">
    <source>
        <dbReference type="PROSITE-ProRule" id="PRU00175"/>
    </source>
</evidence>
<dbReference type="GO" id="GO:0016925">
    <property type="term" value="P:protein sumoylation"/>
    <property type="evidence" value="ECO:0007669"/>
    <property type="project" value="TreeGrafter"/>
</dbReference>
<dbReference type="InterPro" id="IPR042123">
    <property type="entry name" value="Zip3/RNF212-like"/>
</dbReference>
<organism evidence="9 10">
    <name type="scientific">Anopheles dirus</name>
    <dbReference type="NCBI Taxonomy" id="7168"/>
    <lineage>
        <taxon>Eukaryota</taxon>
        <taxon>Metazoa</taxon>
        <taxon>Ecdysozoa</taxon>
        <taxon>Arthropoda</taxon>
        <taxon>Hexapoda</taxon>
        <taxon>Insecta</taxon>
        <taxon>Pterygota</taxon>
        <taxon>Neoptera</taxon>
        <taxon>Endopterygota</taxon>
        <taxon>Diptera</taxon>
        <taxon>Nematocera</taxon>
        <taxon>Culicoidea</taxon>
        <taxon>Culicidae</taxon>
        <taxon>Anophelinae</taxon>
        <taxon>Anopheles</taxon>
    </lineage>
</organism>
<evidence type="ECO:0000313" key="9">
    <source>
        <dbReference type="EnsemblMetazoa" id="ADIR003634-PA"/>
    </source>
</evidence>
<feature type="compositionally biased region" description="Polar residues" evidence="7">
    <location>
        <begin position="355"/>
        <end position="365"/>
    </location>
</feature>
<dbReference type="GO" id="GO:0007131">
    <property type="term" value="P:reciprocal meiotic recombination"/>
    <property type="evidence" value="ECO:0007669"/>
    <property type="project" value="InterPro"/>
</dbReference>
<dbReference type="Proteomes" id="UP000075884">
    <property type="component" value="Unassembled WGS sequence"/>
</dbReference>
<name>A0A182N7L0_9DIPT</name>
<keyword evidence="3" id="KW-0862">Zinc</keyword>
<dbReference type="PROSITE" id="PS00518">
    <property type="entry name" value="ZF_RING_1"/>
    <property type="match status" value="1"/>
</dbReference>
<protein>
    <submittedName>
        <fullName evidence="9">RING-type domain-containing protein</fullName>
    </submittedName>
</protein>
<evidence type="ECO:0000256" key="2">
    <source>
        <dbReference type="ARBA" id="ARBA00022771"/>
    </source>
</evidence>
<dbReference type="GO" id="GO:0000795">
    <property type="term" value="C:synaptonemal complex"/>
    <property type="evidence" value="ECO:0007669"/>
    <property type="project" value="InterPro"/>
</dbReference>
<dbReference type="PANTHER" id="PTHR22663">
    <property type="entry name" value="RING FINGER PROTEIN NARYA-RELATED"/>
    <property type="match status" value="1"/>
</dbReference>
<accession>A0A182N7L0</accession>
<evidence type="ECO:0000256" key="7">
    <source>
        <dbReference type="SAM" id="MobiDB-lite"/>
    </source>
</evidence>
<feature type="domain" description="RING-type" evidence="8">
    <location>
        <begin position="9"/>
        <end position="50"/>
    </location>
</feature>
<evidence type="ECO:0000256" key="6">
    <source>
        <dbReference type="SAM" id="Coils"/>
    </source>
</evidence>
<evidence type="ECO:0000256" key="3">
    <source>
        <dbReference type="ARBA" id="ARBA00022833"/>
    </source>
</evidence>
<reference evidence="10" key="1">
    <citation type="submission" date="2013-03" db="EMBL/GenBank/DDBJ databases">
        <title>The Genome Sequence of Anopheles dirus WRAIR2.</title>
        <authorList>
            <consortium name="The Broad Institute Genomics Platform"/>
            <person name="Neafsey D.E."/>
            <person name="Walton C."/>
            <person name="Walker B."/>
            <person name="Young S.K."/>
            <person name="Zeng Q."/>
            <person name="Gargeya S."/>
            <person name="Fitzgerald M."/>
            <person name="Haas B."/>
            <person name="Abouelleil A."/>
            <person name="Allen A.W."/>
            <person name="Alvarado L."/>
            <person name="Arachchi H.M."/>
            <person name="Berlin A.M."/>
            <person name="Chapman S.B."/>
            <person name="Gainer-Dewar J."/>
            <person name="Goldberg J."/>
            <person name="Griggs A."/>
            <person name="Gujja S."/>
            <person name="Hansen M."/>
            <person name="Howarth C."/>
            <person name="Imamovic A."/>
            <person name="Ireland A."/>
            <person name="Larimer J."/>
            <person name="McCowan C."/>
            <person name="Murphy C."/>
            <person name="Pearson M."/>
            <person name="Poon T.W."/>
            <person name="Priest M."/>
            <person name="Roberts A."/>
            <person name="Saif S."/>
            <person name="Shea T."/>
            <person name="Sisk P."/>
            <person name="Sykes S."/>
            <person name="Wortman J."/>
            <person name="Nusbaum C."/>
            <person name="Birren B."/>
        </authorList>
    </citation>
    <scope>NUCLEOTIDE SEQUENCE [LARGE SCALE GENOMIC DNA]</scope>
    <source>
        <strain evidence="10">WRAIR2</strain>
    </source>
</reference>
<dbReference type="InterPro" id="IPR017907">
    <property type="entry name" value="Znf_RING_CS"/>
</dbReference>
<dbReference type="PANTHER" id="PTHR22663:SF17">
    <property type="entry name" value="RING FINGER PROTEIN NARYA-RELATED"/>
    <property type="match status" value="1"/>
</dbReference>
<dbReference type="Pfam" id="PF14634">
    <property type="entry name" value="zf-RING_5"/>
    <property type="match status" value="1"/>
</dbReference>
<keyword evidence="10" id="KW-1185">Reference proteome</keyword>
<dbReference type="STRING" id="7168.A0A182N7L0"/>
<evidence type="ECO:0000313" key="10">
    <source>
        <dbReference type="Proteomes" id="UP000075884"/>
    </source>
</evidence>
<feature type="region of interest" description="Disordered" evidence="7">
    <location>
        <begin position="159"/>
        <end position="207"/>
    </location>
</feature>
<dbReference type="VEuPathDB" id="VectorBase:ADIR003634"/>
<proteinExistence type="predicted"/>
<evidence type="ECO:0000259" key="8">
    <source>
        <dbReference type="PROSITE" id="PS50089"/>
    </source>
</evidence>
<dbReference type="EnsemblMetazoa" id="ADIR003634-RA">
    <property type="protein sequence ID" value="ADIR003634-PA"/>
    <property type="gene ID" value="ADIR003634"/>
</dbReference>
<evidence type="ECO:0000256" key="4">
    <source>
        <dbReference type="ARBA" id="ARBA00023254"/>
    </source>
</evidence>
<keyword evidence="2 5" id="KW-0863">Zinc-finger</keyword>
<dbReference type="GO" id="GO:0007129">
    <property type="term" value="P:homologous chromosome pairing at meiosis"/>
    <property type="evidence" value="ECO:0007669"/>
    <property type="project" value="TreeGrafter"/>
</dbReference>